<keyword evidence="4" id="KW-1185">Reference proteome</keyword>
<dbReference type="SMART" id="SM00220">
    <property type="entry name" value="S_TKc"/>
    <property type="match status" value="1"/>
</dbReference>
<comment type="caution">
    <text evidence="3">The sequence shown here is derived from an EMBL/GenBank/DDBJ whole genome shotgun (WGS) entry which is preliminary data.</text>
</comment>
<dbReference type="PANTHER" id="PTHR44329">
    <property type="entry name" value="SERINE/THREONINE-PROTEIN KINASE TNNI3K-RELATED"/>
    <property type="match status" value="1"/>
</dbReference>
<dbReference type="AlphaFoldDB" id="A0A8H7D639"/>
<dbReference type="InterPro" id="IPR000719">
    <property type="entry name" value="Prot_kinase_dom"/>
</dbReference>
<dbReference type="InterPro" id="IPR008271">
    <property type="entry name" value="Ser/Thr_kinase_AS"/>
</dbReference>
<feature type="region of interest" description="Disordered" evidence="1">
    <location>
        <begin position="651"/>
        <end position="678"/>
    </location>
</feature>
<reference evidence="3" key="1">
    <citation type="submission" date="2020-05" db="EMBL/GenBank/DDBJ databases">
        <title>Mycena genomes resolve the evolution of fungal bioluminescence.</title>
        <authorList>
            <person name="Tsai I.J."/>
        </authorList>
    </citation>
    <scope>NUCLEOTIDE SEQUENCE</scope>
    <source>
        <strain evidence="3">CCC161011</strain>
    </source>
</reference>
<proteinExistence type="predicted"/>
<dbReference type="GO" id="GO:0004674">
    <property type="term" value="F:protein serine/threonine kinase activity"/>
    <property type="evidence" value="ECO:0007669"/>
    <property type="project" value="TreeGrafter"/>
</dbReference>
<dbReference type="PROSITE" id="PS50011">
    <property type="entry name" value="PROTEIN_KINASE_DOM"/>
    <property type="match status" value="1"/>
</dbReference>
<evidence type="ECO:0000313" key="3">
    <source>
        <dbReference type="EMBL" id="KAF7360266.1"/>
    </source>
</evidence>
<dbReference type="GO" id="GO:0005524">
    <property type="term" value="F:ATP binding"/>
    <property type="evidence" value="ECO:0007669"/>
    <property type="project" value="InterPro"/>
</dbReference>
<dbReference type="OrthoDB" id="122279at2759"/>
<accession>A0A8H7D639</accession>
<dbReference type="Proteomes" id="UP000620124">
    <property type="component" value="Unassembled WGS sequence"/>
</dbReference>
<dbReference type="EMBL" id="JACAZI010000005">
    <property type="protein sequence ID" value="KAF7360266.1"/>
    <property type="molecule type" value="Genomic_DNA"/>
</dbReference>
<dbReference type="SUPFAM" id="SSF56112">
    <property type="entry name" value="Protein kinase-like (PK-like)"/>
    <property type="match status" value="1"/>
</dbReference>
<evidence type="ECO:0000313" key="4">
    <source>
        <dbReference type="Proteomes" id="UP000620124"/>
    </source>
</evidence>
<organism evidence="3 4">
    <name type="scientific">Mycena venus</name>
    <dbReference type="NCBI Taxonomy" id="2733690"/>
    <lineage>
        <taxon>Eukaryota</taxon>
        <taxon>Fungi</taxon>
        <taxon>Dikarya</taxon>
        <taxon>Basidiomycota</taxon>
        <taxon>Agaricomycotina</taxon>
        <taxon>Agaricomycetes</taxon>
        <taxon>Agaricomycetidae</taxon>
        <taxon>Agaricales</taxon>
        <taxon>Marasmiineae</taxon>
        <taxon>Mycenaceae</taxon>
        <taxon>Mycena</taxon>
    </lineage>
</organism>
<feature type="domain" description="Protein kinase" evidence="2">
    <location>
        <begin position="223"/>
        <end position="474"/>
    </location>
</feature>
<protein>
    <submittedName>
        <fullName evidence="3">Protein kinase domain-containing protein</fullName>
    </submittedName>
</protein>
<evidence type="ECO:0000259" key="2">
    <source>
        <dbReference type="PROSITE" id="PS50011"/>
    </source>
</evidence>
<dbReference type="PROSITE" id="PS00108">
    <property type="entry name" value="PROTEIN_KINASE_ST"/>
    <property type="match status" value="1"/>
</dbReference>
<dbReference type="InterPro" id="IPR051681">
    <property type="entry name" value="Ser/Thr_Kinases-Pseudokinases"/>
</dbReference>
<keyword evidence="3" id="KW-0808">Transferase</keyword>
<keyword evidence="3" id="KW-0418">Kinase</keyword>
<evidence type="ECO:0000256" key="1">
    <source>
        <dbReference type="SAM" id="MobiDB-lite"/>
    </source>
</evidence>
<dbReference type="Pfam" id="PF07714">
    <property type="entry name" value="PK_Tyr_Ser-Thr"/>
    <property type="match status" value="1"/>
</dbReference>
<name>A0A8H7D639_9AGAR</name>
<gene>
    <name evidence="3" type="ORF">MVEN_00755700</name>
</gene>
<dbReference type="InterPro" id="IPR011009">
    <property type="entry name" value="Kinase-like_dom_sf"/>
</dbReference>
<sequence length="792" mass="88800">MAQAIHSGPSSFTPISNDATYLPYTMRTFGQPGLSSLTPFATTTASLGHVRTTILDCIEKQWIDGLKMPQNFIVYAFSLSLQLSHGHIIHIRDLVQQWVQWDLLESLAKYHSVVKTVFGIVKSALIRESLWVSHAIAEETFQRLSQDVHDLHDQLVAIFSHSESYKFFLTCRGDLAQHLLDLLQDLLDSFPESPARPRLFKALVRLSHKSELHPTCFPLRDLQIVGHQVAGGAFGDIWRGLVHGQSVSVKIMRLFGDEVKAAIQKFGREALIWRQLSHPNLLPFFGLYYLEKRLCLVSPWMSNGHVLQFLKNAPPNTDRVSLILDVAMGLAYLHHEHVVHGDLKGMNILVTPSRRACLADFGLSSIVDEVSLRFTHSTASGRGGTVRYQAPELLKEQMQIHYGSDIWTGKAPFFDVSLDATVIFKVLDGGRPSRPPTIPFDDPLWLLLQDCWQERPCDRPNVSQIIEHLVGPTIGAKTTDAAIDWDETISSKCRRSLQEWLLLPSITTIERRIFGDDVVEGEQCYFLGYGIAINMHAACLECFPERPQPVSYEKQGHKHGSTSALPLRLLSNDHMSPTRWHPSGILSPIAEHNFTLEQVSPFRSSLQTRWIPFSWLTANHYGPPCSDGRPSQLCPVYVPTHYLEVHRAAQQNLPSPRLIPPHHDRSASRRPPTPNNFSSLLENYIKMRAEPPSDASPRSSSDGWVPDFRAFLASPSVATRSEENHSVVNTPDLDPYFTSPPESVSDNFGTPNDSPFSDFQSPLFFSAASEEILGPSLRHVGHDNELSLFGGI</sequence>
<dbReference type="InterPro" id="IPR001245">
    <property type="entry name" value="Ser-Thr/Tyr_kinase_cat_dom"/>
</dbReference>
<dbReference type="Gene3D" id="1.10.510.10">
    <property type="entry name" value="Transferase(Phosphotransferase) domain 1"/>
    <property type="match status" value="1"/>
</dbReference>